<feature type="domain" description="Phosphatidylinositol transfer protein N-terminal" evidence="2">
    <location>
        <begin position="1"/>
        <end position="252"/>
    </location>
</feature>
<evidence type="ECO:0000256" key="1">
    <source>
        <dbReference type="SAM" id="MobiDB-lite"/>
    </source>
</evidence>
<name>A0A7J7IF29_9RHOD</name>
<dbReference type="PANTHER" id="PTHR10658">
    <property type="entry name" value="PHOSPHATIDYLINOSITOL TRANSFER PROTEIN"/>
    <property type="match status" value="1"/>
</dbReference>
<evidence type="ECO:0000313" key="3">
    <source>
        <dbReference type="EMBL" id="KAF6000951.1"/>
    </source>
</evidence>
<sequence length="357" mass="40985">MLIKEYRLLLPCSVEEYFRAQLYMVAKAAQQETGKRAGEGLVIEENRPYAVDDPCNDYKMPPGQYTKKIFYLKSKVPAFVRFVMPESALTIVERSWNAYPHCLTIYSNEWLGDKFRLSVETIHAQDAGTQSNPLNLPAEEVRKRQVDYIDIACAVPRMEPNEDPTVWQSRRTGRGPLVPGRWYYDTQPVMCAYKLCKLEFRKWGLQTMVEEWGQKYGLKYTFIRYHRKLVCWMDEWIDMTIEDIRRMEEETAAVTRQKYEHSLQYGGTHDGIESDWEGDTSGGEDPTHVSRRSVSSSSVSPRVANANLVSGRTGHMDLKDESSTTAPKLNDHQTLSIEGSSRDHPSEAPRTEAYGDA</sequence>
<feature type="region of interest" description="Disordered" evidence="1">
    <location>
        <begin position="264"/>
        <end position="357"/>
    </location>
</feature>
<feature type="compositionally biased region" description="Polar residues" evidence="1">
    <location>
        <begin position="323"/>
        <end position="339"/>
    </location>
</feature>
<accession>A0A7J7IF29</accession>
<reference evidence="3 4" key="1">
    <citation type="journal article" date="2020" name="J. Phycol.">
        <title>Comparative genome analysis reveals Cyanidiococcus gen. nov., a new extremophilic red algal genus sister to Cyanidioschyzon (Cyanidioschyzonaceae, Rhodophyta).</title>
        <authorList>
            <person name="Liu S.-L."/>
            <person name="Chiang Y.-R."/>
            <person name="Yoon H.S."/>
            <person name="Fu H.-Y."/>
        </authorList>
    </citation>
    <scope>NUCLEOTIDE SEQUENCE [LARGE SCALE GENOMIC DNA]</scope>
    <source>
        <strain evidence="3 4">THAL066</strain>
    </source>
</reference>
<proteinExistence type="predicted"/>
<feature type="compositionally biased region" description="Low complexity" evidence="1">
    <location>
        <begin position="292"/>
        <end position="303"/>
    </location>
</feature>
<dbReference type="OrthoDB" id="18453at2759"/>
<dbReference type="GO" id="GO:0008526">
    <property type="term" value="F:phosphatidylinositol transfer activity"/>
    <property type="evidence" value="ECO:0007669"/>
    <property type="project" value="UniProtKB-ARBA"/>
</dbReference>
<dbReference type="EMBL" id="VWRR01000017">
    <property type="protein sequence ID" value="KAF6000951.1"/>
    <property type="molecule type" value="Genomic_DNA"/>
</dbReference>
<evidence type="ECO:0000313" key="4">
    <source>
        <dbReference type="Proteomes" id="UP000530660"/>
    </source>
</evidence>
<protein>
    <recommendedName>
        <fullName evidence="2">Phosphatidylinositol transfer protein N-terminal domain-containing protein</fullName>
    </recommendedName>
</protein>
<dbReference type="PRINTS" id="PR00391">
    <property type="entry name" value="PITRANSFER"/>
</dbReference>
<feature type="compositionally biased region" description="Basic and acidic residues" evidence="1">
    <location>
        <begin position="340"/>
        <end position="350"/>
    </location>
</feature>
<dbReference type="Pfam" id="PF02121">
    <property type="entry name" value="IP_trans"/>
    <property type="match status" value="1"/>
</dbReference>
<comment type="caution">
    <text evidence="3">The sequence shown here is derived from an EMBL/GenBank/DDBJ whole genome shotgun (WGS) entry which is preliminary data.</text>
</comment>
<organism evidence="3 4">
    <name type="scientific">Cyanidiococcus yangmingshanensis</name>
    <dbReference type="NCBI Taxonomy" id="2690220"/>
    <lineage>
        <taxon>Eukaryota</taxon>
        <taxon>Rhodophyta</taxon>
        <taxon>Bangiophyceae</taxon>
        <taxon>Cyanidiales</taxon>
        <taxon>Cyanidiaceae</taxon>
        <taxon>Cyanidiococcus</taxon>
    </lineage>
</organism>
<dbReference type="Gene3D" id="3.30.530.20">
    <property type="match status" value="1"/>
</dbReference>
<dbReference type="InterPro" id="IPR023393">
    <property type="entry name" value="START-like_dom_sf"/>
</dbReference>
<gene>
    <name evidence="3" type="ORF">F1559_003427</name>
</gene>
<evidence type="ECO:0000259" key="2">
    <source>
        <dbReference type="Pfam" id="PF02121"/>
    </source>
</evidence>
<dbReference type="FunFam" id="3.30.530.20:FF:000028">
    <property type="entry name" value="Phosphatidylinositol transfer protein 5"/>
    <property type="match status" value="1"/>
</dbReference>
<dbReference type="PANTHER" id="PTHR10658:SF11">
    <property type="entry name" value="VIBRATOR, ISOFORM B"/>
    <property type="match status" value="1"/>
</dbReference>
<dbReference type="Proteomes" id="UP000530660">
    <property type="component" value="Unassembled WGS sequence"/>
</dbReference>
<keyword evidence="4" id="KW-1185">Reference proteome</keyword>
<dbReference type="AlphaFoldDB" id="A0A7J7IF29"/>
<dbReference type="SUPFAM" id="SSF55961">
    <property type="entry name" value="Bet v1-like"/>
    <property type="match status" value="1"/>
</dbReference>
<dbReference type="GO" id="GO:0071944">
    <property type="term" value="C:cell periphery"/>
    <property type="evidence" value="ECO:0007669"/>
    <property type="project" value="UniProtKB-ARBA"/>
</dbReference>
<dbReference type="InterPro" id="IPR055261">
    <property type="entry name" value="PI_transfer_N"/>
</dbReference>
<dbReference type="InterPro" id="IPR001666">
    <property type="entry name" value="PI_transfer"/>
</dbReference>
<dbReference type="GO" id="GO:0005737">
    <property type="term" value="C:cytoplasm"/>
    <property type="evidence" value="ECO:0007669"/>
    <property type="project" value="UniProtKB-ARBA"/>
</dbReference>